<comment type="caution">
    <text evidence="2">The sequence shown here is derived from an EMBL/GenBank/DDBJ whole genome shotgun (WGS) entry which is preliminary data.</text>
</comment>
<dbReference type="EMBL" id="CAJOAZ010026462">
    <property type="protein sequence ID" value="CAF4401353.1"/>
    <property type="molecule type" value="Genomic_DNA"/>
</dbReference>
<keyword evidence="1" id="KW-0732">Signal</keyword>
<sequence length="88" mass="9768">INANVNGDNLSIFIGYNYGEFYLISNYSTGNSSTPFWITTADINNDNIQDIISANTGRDVTIPIRYWGIGIGWYWYCDIPSAAASSKT</sequence>
<dbReference type="Gene3D" id="2.30.30.100">
    <property type="match status" value="1"/>
</dbReference>
<dbReference type="AlphaFoldDB" id="A0A820P541"/>
<evidence type="ECO:0000313" key="3">
    <source>
        <dbReference type="Proteomes" id="UP000663844"/>
    </source>
</evidence>
<organism evidence="2 3">
    <name type="scientific">Adineta steineri</name>
    <dbReference type="NCBI Taxonomy" id="433720"/>
    <lineage>
        <taxon>Eukaryota</taxon>
        <taxon>Metazoa</taxon>
        <taxon>Spiralia</taxon>
        <taxon>Gnathifera</taxon>
        <taxon>Rotifera</taxon>
        <taxon>Eurotatoria</taxon>
        <taxon>Bdelloidea</taxon>
        <taxon>Adinetida</taxon>
        <taxon>Adinetidae</taxon>
        <taxon>Adineta</taxon>
    </lineage>
</organism>
<feature type="non-terminal residue" evidence="2">
    <location>
        <position position="1"/>
    </location>
</feature>
<gene>
    <name evidence="2" type="ORF">OXD698_LOCUS51474</name>
</gene>
<accession>A0A820P541</accession>
<reference evidence="2" key="1">
    <citation type="submission" date="2021-02" db="EMBL/GenBank/DDBJ databases">
        <authorList>
            <person name="Nowell W R."/>
        </authorList>
    </citation>
    <scope>NUCLEOTIDE SEQUENCE</scope>
</reference>
<dbReference type="Pfam" id="PF13517">
    <property type="entry name" value="FG-GAP_3"/>
    <property type="match status" value="1"/>
</dbReference>
<dbReference type="InterPro" id="IPR028994">
    <property type="entry name" value="Integrin_alpha_N"/>
</dbReference>
<evidence type="ECO:0000313" key="2">
    <source>
        <dbReference type="EMBL" id="CAF4401353.1"/>
    </source>
</evidence>
<evidence type="ECO:0000256" key="1">
    <source>
        <dbReference type="ARBA" id="ARBA00022729"/>
    </source>
</evidence>
<dbReference type="SUPFAM" id="SSF69318">
    <property type="entry name" value="Integrin alpha N-terminal domain"/>
    <property type="match status" value="1"/>
</dbReference>
<protein>
    <submittedName>
        <fullName evidence="2">Uncharacterized protein</fullName>
    </submittedName>
</protein>
<proteinExistence type="predicted"/>
<dbReference type="Proteomes" id="UP000663844">
    <property type="component" value="Unassembled WGS sequence"/>
</dbReference>
<dbReference type="InterPro" id="IPR013517">
    <property type="entry name" value="FG-GAP"/>
</dbReference>
<name>A0A820P541_9BILA</name>